<dbReference type="InterPro" id="IPR013320">
    <property type="entry name" value="ConA-like_dom_sf"/>
</dbReference>
<evidence type="ECO:0000313" key="2">
    <source>
        <dbReference type="EMBL" id="RHY59110.1"/>
    </source>
</evidence>
<evidence type="ECO:0008006" key="4">
    <source>
        <dbReference type="Google" id="ProtNLM"/>
    </source>
</evidence>
<gene>
    <name evidence="2" type="ORF">DYB38_005661</name>
</gene>
<reference evidence="2 3" key="1">
    <citation type="submission" date="2018-08" db="EMBL/GenBank/DDBJ databases">
        <title>Aphanomyces genome sequencing and annotation.</title>
        <authorList>
            <person name="Minardi D."/>
            <person name="Oidtmann B."/>
            <person name="Van Der Giezen M."/>
            <person name="Studholme D.J."/>
        </authorList>
    </citation>
    <scope>NUCLEOTIDE SEQUENCE [LARGE SCALE GENOMIC DNA]</scope>
    <source>
        <strain evidence="2 3">SA</strain>
    </source>
</reference>
<feature type="chain" id="PRO_5017418681" description="LamG-like jellyroll fold domain-containing protein" evidence="1">
    <location>
        <begin position="21"/>
        <end position="417"/>
    </location>
</feature>
<organism evidence="2 3">
    <name type="scientific">Aphanomyces astaci</name>
    <name type="common">Crayfish plague agent</name>
    <dbReference type="NCBI Taxonomy" id="112090"/>
    <lineage>
        <taxon>Eukaryota</taxon>
        <taxon>Sar</taxon>
        <taxon>Stramenopiles</taxon>
        <taxon>Oomycota</taxon>
        <taxon>Saprolegniomycetes</taxon>
        <taxon>Saprolegniales</taxon>
        <taxon>Verrucalvaceae</taxon>
        <taxon>Aphanomyces</taxon>
    </lineage>
</organism>
<feature type="signal peptide" evidence="1">
    <location>
        <begin position="1"/>
        <end position="20"/>
    </location>
</feature>
<evidence type="ECO:0000313" key="3">
    <source>
        <dbReference type="Proteomes" id="UP000265716"/>
    </source>
</evidence>
<proteinExistence type="predicted"/>
<protein>
    <recommendedName>
        <fullName evidence="4">LamG-like jellyroll fold domain-containing protein</fullName>
    </recommendedName>
</protein>
<dbReference type="Pfam" id="PF13385">
    <property type="entry name" value="Laminin_G_3"/>
    <property type="match status" value="1"/>
</dbReference>
<dbReference type="EMBL" id="QUTC01005281">
    <property type="protein sequence ID" value="RHY59110.1"/>
    <property type="molecule type" value="Genomic_DNA"/>
</dbReference>
<evidence type="ECO:0000256" key="1">
    <source>
        <dbReference type="SAM" id="SignalP"/>
    </source>
</evidence>
<name>A0A397DCA3_APHAT</name>
<sequence length="417" mass="45002">MIWRIIGAAVVAAFVRTGSCDVNPWNPFTALRPGHLLTYFPFDNDMRDASPQGTTSQTSVNMNVTLSQHSIPSGVKGVSAYFNGESYVEVQVNINSNVHPEVTMGAWVFIPEYHDNHAPQSNPTAVYDASSTVNDSNRNDGILGGMPVKTGVWSFVAVSYSRESVLLYVDGDHTTTSKSCLRVGASVLRIGSGGYPGSGFYGFMNDVFVYNAALTSGELDFLRTTMAPTPPLPPAVGSAGYALLFPSSSSIQFVAPLPIDADLTTAVTLAMYLSVDFSHNPRGTTDYPTPLIQPQAIGQLCLGACDDGRTSYYGLLDDISLWNTATFDFVHRNHPLQGDEDGLIGYWDMNYESDQLPTLAIESKAMATSTKLTATIRILAYSDQDTPGHTFLAPSFAPIGDHIKAKMNLPTLVLLNV</sequence>
<comment type="caution">
    <text evidence="2">The sequence shown here is derived from an EMBL/GenBank/DDBJ whole genome shotgun (WGS) entry which is preliminary data.</text>
</comment>
<keyword evidence="1" id="KW-0732">Signal</keyword>
<dbReference type="Proteomes" id="UP000265716">
    <property type="component" value="Unassembled WGS sequence"/>
</dbReference>
<accession>A0A397DCA3</accession>
<feature type="non-terminal residue" evidence="2">
    <location>
        <position position="417"/>
    </location>
</feature>
<dbReference type="Gene3D" id="2.60.120.200">
    <property type="match status" value="2"/>
</dbReference>
<dbReference type="VEuPathDB" id="FungiDB:H257_15484"/>
<dbReference type="SUPFAM" id="SSF49899">
    <property type="entry name" value="Concanavalin A-like lectins/glucanases"/>
    <property type="match status" value="2"/>
</dbReference>
<dbReference type="AlphaFoldDB" id="A0A397DCA3"/>